<dbReference type="Proteomes" id="UP000198420">
    <property type="component" value="Unassembled WGS sequence"/>
</dbReference>
<evidence type="ECO:0000256" key="1">
    <source>
        <dbReference type="ARBA" id="ARBA00022741"/>
    </source>
</evidence>
<proteinExistence type="predicted"/>
<dbReference type="EMBL" id="FZNP01000009">
    <property type="protein sequence ID" value="SNS00918.1"/>
    <property type="molecule type" value="Genomic_DNA"/>
</dbReference>
<keyword evidence="3" id="KW-0143">Chaperone</keyword>
<dbReference type="Gene3D" id="3.90.640.10">
    <property type="entry name" value="Actin, Chain A, domain 4"/>
    <property type="match status" value="1"/>
</dbReference>
<dbReference type="PANTHER" id="PTHR42749:SF1">
    <property type="entry name" value="CELL SHAPE-DETERMINING PROTEIN MREB"/>
    <property type="match status" value="1"/>
</dbReference>
<dbReference type="GO" id="GO:0140662">
    <property type="term" value="F:ATP-dependent protein folding chaperone"/>
    <property type="evidence" value="ECO:0007669"/>
    <property type="project" value="InterPro"/>
</dbReference>
<keyword evidence="2" id="KW-0067">ATP-binding</keyword>
<accession>A0A239B110</accession>
<dbReference type="InterPro" id="IPR015943">
    <property type="entry name" value="WD40/YVTN_repeat-like_dom_sf"/>
</dbReference>
<evidence type="ECO:0000256" key="2">
    <source>
        <dbReference type="ARBA" id="ARBA00022840"/>
    </source>
</evidence>
<dbReference type="Pfam" id="PF00012">
    <property type="entry name" value="HSP70"/>
    <property type="match status" value="1"/>
</dbReference>
<keyword evidence="5" id="KW-1185">Reference proteome</keyword>
<dbReference type="InterPro" id="IPR011044">
    <property type="entry name" value="Quino_amine_DH_bsu"/>
</dbReference>
<dbReference type="CDD" id="cd10170">
    <property type="entry name" value="ASKHA_NBD_HSP70"/>
    <property type="match status" value="1"/>
</dbReference>
<name>A0A239B110_9ACTN</name>
<dbReference type="Gene3D" id="3.30.420.40">
    <property type="match status" value="2"/>
</dbReference>
<keyword evidence="1" id="KW-0547">Nucleotide-binding</keyword>
<evidence type="ECO:0000313" key="4">
    <source>
        <dbReference type="EMBL" id="SNS00918.1"/>
    </source>
</evidence>
<organism evidence="4 5">
    <name type="scientific">Actinomadura mexicana</name>
    <dbReference type="NCBI Taxonomy" id="134959"/>
    <lineage>
        <taxon>Bacteria</taxon>
        <taxon>Bacillati</taxon>
        <taxon>Actinomycetota</taxon>
        <taxon>Actinomycetes</taxon>
        <taxon>Streptosporangiales</taxon>
        <taxon>Thermomonosporaceae</taxon>
        <taxon>Actinomadura</taxon>
    </lineage>
</organism>
<dbReference type="Gene3D" id="2.130.10.10">
    <property type="entry name" value="YVTN repeat-like/Quinoprotein amine dehydrogenase"/>
    <property type="match status" value="1"/>
</dbReference>
<dbReference type="InterPro" id="IPR043129">
    <property type="entry name" value="ATPase_NBD"/>
</dbReference>
<dbReference type="SUPFAM" id="SSF53067">
    <property type="entry name" value="Actin-like ATPase domain"/>
    <property type="match status" value="2"/>
</dbReference>
<gene>
    <name evidence="4" type="ORF">SAMN06265355_109307</name>
</gene>
<dbReference type="OrthoDB" id="9766019at2"/>
<dbReference type="RefSeq" id="WP_143227264.1">
    <property type="nucleotide sequence ID" value="NZ_FZNP01000009.1"/>
</dbReference>
<evidence type="ECO:0000313" key="5">
    <source>
        <dbReference type="Proteomes" id="UP000198420"/>
    </source>
</evidence>
<evidence type="ECO:0000256" key="3">
    <source>
        <dbReference type="ARBA" id="ARBA00023186"/>
    </source>
</evidence>
<dbReference type="SUPFAM" id="SSF50969">
    <property type="entry name" value="YVTN repeat-like/Quinoprotein amine dehydrogenase"/>
    <property type="match status" value="1"/>
</dbReference>
<reference evidence="5" key="1">
    <citation type="submission" date="2017-06" db="EMBL/GenBank/DDBJ databases">
        <authorList>
            <person name="Varghese N."/>
            <person name="Submissions S."/>
        </authorList>
    </citation>
    <scope>NUCLEOTIDE SEQUENCE [LARGE SCALE GENOMIC DNA]</scope>
    <source>
        <strain evidence="5">DSM 44485</strain>
    </source>
</reference>
<dbReference type="AlphaFoldDB" id="A0A239B110"/>
<dbReference type="PANTHER" id="PTHR42749">
    <property type="entry name" value="CELL SHAPE-DETERMINING PROTEIN MREB"/>
    <property type="match status" value="1"/>
</dbReference>
<sequence length="556" mass="57990">MLAHALKTIRDRHGDVDHLVLTHPVLWTDREKAVLAEAAVAVGCPDVSLVTEAEAAGARAVERQSGLDSFAVLDFGASTFDFAALRASGGGAPRTFHQAGRLIGGDDFDAAVLAIARDRAGERERRVLNEIAARDPELLRAEAELVKRALSDSEEAHFAVQGLDIVIDQDDFVDAIEPLVLACTAVAGEAFAALGPRAPGTIVLSGGTARVPALREEVRRLAHTCGTAFVDLTDTAEGSPVVLGALRCARPGAGRLPSASRPFTLVPAGHRAGDGPRDVAGTRGGVLELSEDGRVRVGAGPAGLAGGPLPPVRRVRSALLSGRVVLASDSPAFIVGDVDPQGFFREDVVLGRLAATPARPDGTTAMAFEGSLLAWTQRDGEGVLHDLGTGRWCRLDPGGPVRSLAFCGGSRLVARLPGKVVLLDVATLGTVTVLGLPEEAELAVDPRRPVLYTAHDGELVARREEGGDLEPVWARPLPAGGSLAWTATATEDAVIAFDRHDSVYRAVEVGTGEQIALRDAIAMPRPSALHPSPEPGVVYAHAGGSLHRLHLHGAPA</sequence>
<dbReference type="GO" id="GO:0005524">
    <property type="term" value="F:ATP binding"/>
    <property type="evidence" value="ECO:0007669"/>
    <property type="project" value="UniProtKB-KW"/>
</dbReference>
<dbReference type="InterPro" id="IPR013126">
    <property type="entry name" value="Hsp_70_fam"/>
</dbReference>
<protein>
    <submittedName>
        <fullName evidence="4">Hsp70 protein</fullName>
    </submittedName>
</protein>